<protein>
    <recommendedName>
        <fullName evidence="3">ABM domain-containing protein</fullName>
    </recommendedName>
</protein>
<dbReference type="AlphaFoldDB" id="A0A498DE28"/>
<evidence type="ECO:0000313" key="2">
    <source>
        <dbReference type="Proteomes" id="UP000270219"/>
    </source>
</evidence>
<dbReference type="Proteomes" id="UP000270219">
    <property type="component" value="Unassembled WGS sequence"/>
</dbReference>
<dbReference type="EMBL" id="RCHR01000001">
    <property type="protein sequence ID" value="RLL48336.1"/>
    <property type="molecule type" value="Genomic_DNA"/>
</dbReference>
<gene>
    <name evidence="1" type="ORF">D8M04_03465</name>
</gene>
<dbReference type="RefSeq" id="WP_121521432.1">
    <property type="nucleotide sequence ID" value="NZ_RCHR01000001.1"/>
</dbReference>
<evidence type="ECO:0000313" key="1">
    <source>
        <dbReference type="EMBL" id="RLL48336.1"/>
    </source>
</evidence>
<organism evidence="1 2">
    <name type="scientific">Oceanobacillus piezotolerans</name>
    <dbReference type="NCBI Taxonomy" id="2448030"/>
    <lineage>
        <taxon>Bacteria</taxon>
        <taxon>Bacillati</taxon>
        <taxon>Bacillota</taxon>
        <taxon>Bacilli</taxon>
        <taxon>Bacillales</taxon>
        <taxon>Bacillaceae</taxon>
        <taxon>Oceanobacillus</taxon>
    </lineage>
</organism>
<evidence type="ECO:0008006" key="3">
    <source>
        <dbReference type="Google" id="ProtNLM"/>
    </source>
</evidence>
<reference evidence="1 2" key="1">
    <citation type="submission" date="2018-10" db="EMBL/GenBank/DDBJ databases">
        <title>Oceanobacillus sp. YLB-02 draft genome.</title>
        <authorList>
            <person name="Yu L."/>
        </authorList>
    </citation>
    <scope>NUCLEOTIDE SEQUENCE [LARGE SCALE GENOMIC DNA]</scope>
    <source>
        <strain evidence="1 2">YLB-02</strain>
    </source>
</reference>
<keyword evidence="2" id="KW-1185">Reference proteome</keyword>
<sequence>MYVKVYQYHIQKDRVEEYLDIQKKTSEIYDRYLDIDLLYLNNQDDDTKWIEVTRYKDKDEYEEKIIMINGQKEIQELFESFQSLLVPDKNEITEENYIEIKPY</sequence>
<proteinExistence type="predicted"/>
<accession>A0A498DE28</accession>
<comment type="caution">
    <text evidence="1">The sequence shown here is derived from an EMBL/GenBank/DDBJ whole genome shotgun (WGS) entry which is preliminary data.</text>
</comment>
<dbReference type="OrthoDB" id="2376332at2"/>
<name>A0A498DE28_9BACI</name>